<evidence type="ECO:0000256" key="13">
    <source>
        <dbReference type="RuleBase" id="RU000461"/>
    </source>
</evidence>
<dbReference type="PRINTS" id="PR00385">
    <property type="entry name" value="P450"/>
</dbReference>
<dbReference type="GO" id="GO:0016705">
    <property type="term" value="F:oxidoreductase activity, acting on paired donors, with incorporation or reduction of molecular oxygen"/>
    <property type="evidence" value="ECO:0007669"/>
    <property type="project" value="InterPro"/>
</dbReference>
<dbReference type="GO" id="GO:0009403">
    <property type="term" value="P:toxin biosynthetic process"/>
    <property type="evidence" value="ECO:0007669"/>
    <property type="project" value="UniProtKB-ARBA"/>
</dbReference>
<dbReference type="Gene3D" id="1.10.630.10">
    <property type="entry name" value="Cytochrome P450"/>
    <property type="match status" value="1"/>
</dbReference>
<keyword evidence="10 13" id="KW-0503">Monooxygenase</keyword>
<keyword evidence="7 14" id="KW-1133">Transmembrane helix</keyword>
<evidence type="ECO:0000256" key="5">
    <source>
        <dbReference type="ARBA" id="ARBA00022692"/>
    </source>
</evidence>
<dbReference type="GO" id="GO:0004497">
    <property type="term" value="F:monooxygenase activity"/>
    <property type="evidence" value="ECO:0007669"/>
    <property type="project" value="UniProtKB-KW"/>
</dbReference>
<dbReference type="AlphaFoldDB" id="A0A6A6X3V0"/>
<evidence type="ECO:0000256" key="1">
    <source>
        <dbReference type="ARBA" id="ARBA00001971"/>
    </source>
</evidence>
<comment type="similarity">
    <text evidence="3 13">Belongs to the cytochrome P450 family.</text>
</comment>
<evidence type="ECO:0000256" key="8">
    <source>
        <dbReference type="ARBA" id="ARBA00023002"/>
    </source>
</evidence>
<evidence type="ECO:0000256" key="11">
    <source>
        <dbReference type="ARBA" id="ARBA00023136"/>
    </source>
</evidence>
<dbReference type="CDD" id="cd11058">
    <property type="entry name" value="CYP60B-like"/>
    <property type="match status" value="1"/>
</dbReference>
<keyword evidence="4 12" id="KW-0349">Heme</keyword>
<dbReference type="InterPro" id="IPR050121">
    <property type="entry name" value="Cytochrome_P450_monoxygenase"/>
</dbReference>
<keyword evidence="11 14" id="KW-0472">Membrane</keyword>
<keyword evidence="9 12" id="KW-0408">Iron</keyword>
<feature type="binding site" description="axial binding residue" evidence="12">
    <location>
        <position position="440"/>
    </location>
    <ligand>
        <name>heme</name>
        <dbReference type="ChEBI" id="CHEBI:30413"/>
    </ligand>
    <ligandPart>
        <name>Fe</name>
        <dbReference type="ChEBI" id="CHEBI:18248"/>
    </ligandPart>
</feature>
<dbReference type="Proteomes" id="UP000799757">
    <property type="component" value="Unassembled WGS sequence"/>
</dbReference>
<dbReference type="PANTHER" id="PTHR24305">
    <property type="entry name" value="CYTOCHROME P450"/>
    <property type="match status" value="1"/>
</dbReference>
<evidence type="ECO:0000313" key="16">
    <source>
        <dbReference type="Proteomes" id="UP000799757"/>
    </source>
</evidence>
<dbReference type="PANTHER" id="PTHR24305:SF210">
    <property type="entry name" value="CYTOCHROME P450 MONOOXYGENASE ASQL-RELATED"/>
    <property type="match status" value="1"/>
</dbReference>
<accession>A0A6A6X3V0</accession>
<evidence type="ECO:0000256" key="4">
    <source>
        <dbReference type="ARBA" id="ARBA00022617"/>
    </source>
</evidence>
<dbReference type="SUPFAM" id="SSF48264">
    <property type="entry name" value="Cytochrome P450"/>
    <property type="match status" value="1"/>
</dbReference>
<proteinExistence type="inferred from homology"/>
<dbReference type="GO" id="GO:0005506">
    <property type="term" value="F:iron ion binding"/>
    <property type="evidence" value="ECO:0007669"/>
    <property type="project" value="InterPro"/>
</dbReference>
<keyword evidence="5 14" id="KW-0812">Transmembrane</keyword>
<dbReference type="GO" id="GO:0016020">
    <property type="term" value="C:membrane"/>
    <property type="evidence" value="ECO:0007669"/>
    <property type="project" value="UniProtKB-SubCell"/>
</dbReference>
<evidence type="ECO:0000256" key="14">
    <source>
        <dbReference type="SAM" id="Phobius"/>
    </source>
</evidence>
<dbReference type="GO" id="GO:0020037">
    <property type="term" value="F:heme binding"/>
    <property type="evidence" value="ECO:0007669"/>
    <property type="project" value="InterPro"/>
</dbReference>
<dbReference type="PROSITE" id="PS00086">
    <property type="entry name" value="CYTOCHROME_P450"/>
    <property type="match status" value="1"/>
</dbReference>
<evidence type="ECO:0000256" key="9">
    <source>
        <dbReference type="ARBA" id="ARBA00023004"/>
    </source>
</evidence>
<comment type="cofactor">
    <cofactor evidence="1 12">
        <name>heme</name>
        <dbReference type="ChEBI" id="CHEBI:30413"/>
    </cofactor>
</comment>
<gene>
    <name evidence="15" type="ORF">K505DRAFT_310250</name>
</gene>
<dbReference type="InterPro" id="IPR002401">
    <property type="entry name" value="Cyt_P450_E_grp-I"/>
</dbReference>
<name>A0A6A6X3V0_9PLEO</name>
<evidence type="ECO:0000256" key="3">
    <source>
        <dbReference type="ARBA" id="ARBA00010617"/>
    </source>
</evidence>
<evidence type="ECO:0000313" key="15">
    <source>
        <dbReference type="EMBL" id="KAF2791046.1"/>
    </source>
</evidence>
<protein>
    <submittedName>
        <fullName evidence="15">Cytochrome P450 monooxygenase-like protein</fullName>
    </submittedName>
</protein>
<evidence type="ECO:0000256" key="7">
    <source>
        <dbReference type="ARBA" id="ARBA00022989"/>
    </source>
</evidence>
<dbReference type="PRINTS" id="PR00463">
    <property type="entry name" value="EP450I"/>
</dbReference>
<organism evidence="15 16">
    <name type="scientific">Melanomma pulvis-pyrius CBS 109.77</name>
    <dbReference type="NCBI Taxonomy" id="1314802"/>
    <lineage>
        <taxon>Eukaryota</taxon>
        <taxon>Fungi</taxon>
        <taxon>Dikarya</taxon>
        <taxon>Ascomycota</taxon>
        <taxon>Pezizomycotina</taxon>
        <taxon>Dothideomycetes</taxon>
        <taxon>Pleosporomycetidae</taxon>
        <taxon>Pleosporales</taxon>
        <taxon>Melanommataceae</taxon>
        <taxon>Melanomma</taxon>
    </lineage>
</organism>
<dbReference type="OrthoDB" id="1470350at2759"/>
<keyword evidence="8 13" id="KW-0560">Oxidoreductase</keyword>
<dbReference type="EMBL" id="MU002040">
    <property type="protein sequence ID" value="KAF2791046.1"/>
    <property type="molecule type" value="Genomic_DNA"/>
</dbReference>
<feature type="transmembrane region" description="Helical" evidence="14">
    <location>
        <begin position="296"/>
        <end position="317"/>
    </location>
</feature>
<evidence type="ECO:0000256" key="6">
    <source>
        <dbReference type="ARBA" id="ARBA00022723"/>
    </source>
</evidence>
<sequence>MTLFGFSFLQIVICFCLAYLALSVVRAVYYCYFHPLAKVPGPRLRAAFFFPSYWELWTGDIVFNWHELHEQYGDIVRISPNWISVIKSEAWRDIYGHTNKTPIPKDPAIYYQVRAGVPSDIISSNEADHTRMRRLLNHAFSEQALRNQESIINSYITTMIQKLQKKATSNEPVDIMRWLNFTTFDIVGDLCFGESFDALKDESYNFWMANIFKSLKFVRMFRVLRQYPLLGFPFFGLLKMFPGIAKARQKHEQYTIDKTDRRLDSKTERKDFMSYILKHNDERGMTREEIMKTSSIIIIAGSETSATLLSGAVFYLLKNPIWMEKLQEEIRTTFKDESEISFASLSQLKILHAVIQETFRMYPPVPTTLPRLTTAEGAMVCGMFIPPNCSIGVPQYPANRSSRNFKDPNRFAPERYLGDPAYEDDNRAVVQPFSVGPRNCIGQGLAWSEVRTILARLVWNFDLELQEGGENWDKQKVFILWDKPSLMVKLKPRGS</sequence>
<dbReference type="InterPro" id="IPR036396">
    <property type="entry name" value="Cyt_P450_sf"/>
</dbReference>
<evidence type="ECO:0000256" key="2">
    <source>
        <dbReference type="ARBA" id="ARBA00004167"/>
    </source>
</evidence>
<evidence type="ECO:0000256" key="10">
    <source>
        <dbReference type="ARBA" id="ARBA00023033"/>
    </source>
</evidence>
<dbReference type="FunFam" id="1.10.630.10:FF:000047">
    <property type="entry name" value="Cytochrome P450 monooxygenase"/>
    <property type="match status" value="1"/>
</dbReference>
<dbReference type="InterPro" id="IPR001128">
    <property type="entry name" value="Cyt_P450"/>
</dbReference>
<keyword evidence="6 12" id="KW-0479">Metal-binding</keyword>
<dbReference type="Pfam" id="PF00067">
    <property type="entry name" value="p450"/>
    <property type="match status" value="1"/>
</dbReference>
<reference evidence="15" key="1">
    <citation type="journal article" date="2020" name="Stud. Mycol.">
        <title>101 Dothideomycetes genomes: a test case for predicting lifestyles and emergence of pathogens.</title>
        <authorList>
            <person name="Haridas S."/>
            <person name="Albert R."/>
            <person name="Binder M."/>
            <person name="Bloem J."/>
            <person name="Labutti K."/>
            <person name="Salamov A."/>
            <person name="Andreopoulos B."/>
            <person name="Baker S."/>
            <person name="Barry K."/>
            <person name="Bills G."/>
            <person name="Bluhm B."/>
            <person name="Cannon C."/>
            <person name="Castanera R."/>
            <person name="Culley D."/>
            <person name="Daum C."/>
            <person name="Ezra D."/>
            <person name="Gonzalez J."/>
            <person name="Henrissat B."/>
            <person name="Kuo A."/>
            <person name="Liang C."/>
            <person name="Lipzen A."/>
            <person name="Lutzoni F."/>
            <person name="Magnuson J."/>
            <person name="Mondo S."/>
            <person name="Nolan M."/>
            <person name="Ohm R."/>
            <person name="Pangilinan J."/>
            <person name="Park H.-J."/>
            <person name="Ramirez L."/>
            <person name="Alfaro M."/>
            <person name="Sun H."/>
            <person name="Tritt A."/>
            <person name="Yoshinaga Y."/>
            <person name="Zwiers L.-H."/>
            <person name="Turgeon B."/>
            <person name="Goodwin S."/>
            <person name="Spatafora J."/>
            <person name="Crous P."/>
            <person name="Grigoriev I."/>
        </authorList>
    </citation>
    <scope>NUCLEOTIDE SEQUENCE</scope>
    <source>
        <strain evidence="15">CBS 109.77</strain>
    </source>
</reference>
<dbReference type="InterPro" id="IPR017972">
    <property type="entry name" value="Cyt_P450_CS"/>
</dbReference>
<evidence type="ECO:0000256" key="12">
    <source>
        <dbReference type="PIRSR" id="PIRSR602401-1"/>
    </source>
</evidence>
<comment type="subcellular location">
    <subcellularLocation>
        <location evidence="2">Membrane</location>
        <topology evidence="2">Single-pass membrane protein</topology>
    </subcellularLocation>
</comment>
<keyword evidence="16" id="KW-1185">Reference proteome</keyword>